<organism evidence="2 3">
    <name type="scientific">Goodea atripinnis</name>
    <dbReference type="NCBI Taxonomy" id="208336"/>
    <lineage>
        <taxon>Eukaryota</taxon>
        <taxon>Metazoa</taxon>
        <taxon>Chordata</taxon>
        <taxon>Craniata</taxon>
        <taxon>Vertebrata</taxon>
        <taxon>Euteleostomi</taxon>
        <taxon>Actinopterygii</taxon>
        <taxon>Neopterygii</taxon>
        <taxon>Teleostei</taxon>
        <taxon>Neoteleostei</taxon>
        <taxon>Acanthomorphata</taxon>
        <taxon>Ovalentaria</taxon>
        <taxon>Atherinomorphae</taxon>
        <taxon>Cyprinodontiformes</taxon>
        <taxon>Goodeidae</taxon>
        <taxon>Goodea</taxon>
    </lineage>
</organism>
<keyword evidence="3" id="KW-1185">Reference proteome</keyword>
<accession>A0ABV0NX20</accession>
<proteinExistence type="predicted"/>
<sequence>MNEGLNQRLKDRRLEESRKEQKGSNKKLQERVMGRQINTTFRQKDREKVWQYIHYSLLFSFPILKILTKNSLFFQTVKEPFFIPWFHVAIQEIILSLSAC</sequence>
<evidence type="ECO:0000256" key="1">
    <source>
        <dbReference type="SAM" id="MobiDB-lite"/>
    </source>
</evidence>
<name>A0ABV0NX20_9TELE</name>
<evidence type="ECO:0000313" key="3">
    <source>
        <dbReference type="Proteomes" id="UP001476798"/>
    </source>
</evidence>
<feature type="region of interest" description="Disordered" evidence="1">
    <location>
        <begin position="1"/>
        <end position="29"/>
    </location>
</feature>
<protein>
    <submittedName>
        <fullName evidence="2">Uncharacterized protein</fullName>
    </submittedName>
</protein>
<dbReference type="EMBL" id="JAHRIO010052470">
    <property type="protein sequence ID" value="MEQ2175981.1"/>
    <property type="molecule type" value="Genomic_DNA"/>
</dbReference>
<reference evidence="2 3" key="1">
    <citation type="submission" date="2021-06" db="EMBL/GenBank/DDBJ databases">
        <authorList>
            <person name="Palmer J.M."/>
        </authorList>
    </citation>
    <scope>NUCLEOTIDE SEQUENCE [LARGE SCALE GENOMIC DNA]</scope>
    <source>
        <strain evidence="2 3">GA_2019</strain>
        <tissue evidence="2">Muscle</tissue>
    </source>
</reference>
<evidence type="ECO:0000313" key="2">
    <source>
        <dbReference type="EMBL" id="MEQ2175981.1"/>
    </source>
</evidence>
<dbReference type="Proteomes" id="UP001476798">
    <property type="component" value="Unassembled WGS sequence"/>
</dbReference>
<gene>
    <name evidence="2" type="ORF">GOODEAATRI_023328</name>
</gene>
<feature type="compositionally biased region" description="Basic and acidic residues" evidence="1">
    <location>
        <begin position="8"/>
        <end position="29"/>
    </location>
</feature>
<comment type="caution">
    <text evidence="2">The sequence shown here is derived from an EMBL/GenBank/DDBJ whole genome shotgun (WGS) entry which is preliminary data.</text>
</comment>